<name>A0ABP6XJ78_9ACTN</name>
<evidence type="ECO:0000313" key="4">
    <source>
        <dbReference type="Proteomes" id="UP001500767"/>
    </source>
</evidence>
<reference evidence="4" key="1">
    <citation type="journal article" date="2019" name="Int. J. Syst. Evol. Microbiol.">
        <title>The Global Catalogue of Microorganisms (GCM) 10K type strain sequencing project: providing services to taxonomists for standard genome sequencing and annotation.</title>
        <authorList>
            <consortium name="The Broad Institute Genomics Platform"/>
            <consortium name="The Broad Institute Genome Sequencing Center for Infectious Disease"/>
            <person name="Wu L."/>
            <person name="Ma J."/>
        </authorList>
    </citation>
    <scope>NUCLEOTIDE SEQUENCE [LARGE SCALE GENOMIC DNA]</scope>
    <source>
        <strain evidence="4">JCM 16540</strain>
    </source>
</reference>
<evidence type="ECO:0000256" key="1">
    <source>
        <dbReference type="SAM" id="MobiDB-lite"/>
    </source>
</evidence>
<feature type="transmembrane region" description="Helical" evidence="2">
    <location>
        <begin position="111"/>
        <end position="132"/>
    </location>
</feature>
<dbReference type="Pfam" id="PF14325">
    <property type="entry name" value="DUF4383"/>
    <property type="match status" value="1"/>
</dbReference>
<feature type="transmembrane region" description="Helical" evidence="2">
    <location>
        <begin position="78"/>
        <end position="99"/>
    </location>
</feature>
<keyword evidence="2" id="KW-0812">Transmembrane</keyword>
<protein>
    <submittedName>
        <fullName evidence="3">DUF4383 domain-containing protein</fullName>
    </submittedName>
</protein>
<evidence type="ECO:0000313" key="3">
    <source>
        <dbReference type="EMBL" id="GAA3567253.1"/>
    </source>
</evidence>
<proteinExistence type="predicted"/>
<dbReference type="EMBL" id="BAAAYR010000002">
    <property type="protein sequence ID" value="GAA3567253.1"/>
    <property type="molecule type" value="Genomic_DNA"/>
</dbReference>
<keyword evidence="2" id="KW-0472">Membrane</keyword>
<keyword evidence="2" id="KW-1133">Transmembrane helix</keyword>
<feature type="transmembrane region" description="Helical" evidence="2">
    <location>
        <begin position="144"/>
        <end position="161"/>
    </location>
</feature>
<organism evidence="3 4">
    <name type="scientific">Microlunatus spumicola</name>
    <dbReference type="NCBI Taxonomy" id="81499"/>
    <lineage>
        <taxon>Bacteria</taxon>
        <taxon>Bacillati</taxon>
        <taxon>Actinomycetota</taxon>
        <taxon>Actinomycetes</taxon>
        <taxon>Propionibacteriales</taxon>
        <taxon>Propionibacteriaceae</taxon>
        <taxon>Microlunatus</taxon>
    </lineage>
</organism>
<keyword evidence="4" id="KW-1185">Reference proteome</keyword>
<comment type="caution">
    <text evidence="3">The sequence shown here is derived from an EMBL/GenBank/DDBJ whole genome shotgun (WGS) entry which is preliminary data.</text>
</comment>
<evidence type="ECO:0000256" key="2">
    <source>
        <dbReference type="SAM" id="Phobius"/>
    </source>
</evidence>
<feature type="transmembrane region" description="Helical" evidence="2">
    <location>
        <begin position="37"/>
        <end position="58"/>
    </location>
</feature>
<gene>
    <name evidence="3" type="ORF">GCM10022197_24220</name>
</gene>
<accession>A0ABP6XJ78</accession>
<dbReference type="Proteomes" id="UP001500767">
    <property type="component" value="Unassembled WGS sequence"/>
</dbReference>
<sequence>MRGPDPRSRAPQVTRRRTPMAALVPEPTRPKRSQIQLGAAGFGVVFLLVGIAGFIPGLTSHYMHLGFAGRESSARLVGIFQVSILHNVVHLLFGVAGLVFSSTPLRAKNYLFYGGIAYAVLFFYGIVTTYGSPANFVPFNAADNALHFALAGAMLTAALVLDRGPTWTKVLQEGKADL</sequence>
<feature type="region of interest" description="Disordered" evidence="1">
    <location>
        <begin position="1"/>
        <end position="20"/>
    </location>
</feature>